<evidence type="ECO:0000256" key="1">
    <source>
        <dbReference type="ARBA" id="ARBA00009437"/>
    </source>
</evidence>
<dbReference type="OrthoDB" id="9785745at2"/>
<dbReference type="GO" id="GO:0000976">
    <property type="term" value="F:transcription cis-regulatory region binding"/>
    <property type="evidence" value="ECO:0007669"/>
    <property type="project" value="TreeGrafter"/>
</dbReference>
<dbReference type="InterPro" id="IPR005119">
    <property type="entry name" value="LysR_subst-bd"/>
</dbReference>
<dbReference type="PROSITE" id="PS50931">
    <property type="entry name" value="HTH_LYSR"/>
    <property type="match status" value="1"/>
</dbReference>
<keyword evidence="2" id="KW-0805">Transcription regulation</keyword>
<dbReference type="EMBL" id="QWVT01000026">
    <property type="protein sequence ID" value="RID83572.1"/>
    <property type="molecule type" value="Genomic_DNA"/>
</dbReference>
<dbReference type="InterPro" id="IPR036390">
    <property type="entry name" value="WH_DNA-bd_sf"/>
</dbReference>
<dbReference type="RefSeq" id="WP_119113782.1">
    <property type="nucleotide sequence ID" value="NZ_CBCSEO010000025.1"/>
</dbReference>
<sequence length="290" mass="32693">MNIHNLEAFVYAVHLGSFNKAAEALFLTQPSVTARIHSLENQMNTKLFFREGKHVSLTEKGKEFLPFAQNILFSFQEAKTKMEQNIVVPHKVRMGSATSIATCIMPDFIFKFKQEFPNAQISLSTGHSTEILKKVLNKEVDFALVRSIAHPNIESLLIKEDPIVLVAPPNHELLKKRATIRDVSRQPIVFFGYDSMDWLVIQNLFQADRLKLNVALEVDSMEAAKVLVKQGMGISFLPEHCVKKEIINGELGSVPLWPALNLTIKISLIHLKGQTISPFLGFFENLNLSK</sequence>
<evidence type="ECO:0000313" key="6">
    <source>
        <dbReference type="EMBL" id="RID83572.1"/>
    </source>
</evidence>
<name>A0A398B1D4_9BACI</name>
<dbReference type="InterPro" id="IPR000847">
    <property type="entry name" value="LysR_HTH_N"/>
</dbReference>
<keyword evidence="7" id="KW-1185">Reference proteome</keyword>
<dbReference type="AlphaFoldDB" id="A0A398B1D4"/>
<dbReference type="Gene3D" id="3.40.190.290">
    <property type="match status" value="1"/>
</dbReference>
<proteinExistence type="inferred from homology"/>
<organism evidence="6 7">
    <name type="scientific">Mesobacillus zeae</name>
    <dbReference type="NCBI Taxonomy" id="1917180"/>
    <lineage>
        <taxon>Bacteria</taxon>
        <taxon>Bacillati</taxon>
        <taxon>Bacillota</taxon>
        <taxon>Bacilli</taxon>
        <taxon>Bacillales</taxon>
        <taxon>Bacillaceae</taxon>
        <taxon>Mesobacillus</taxon>
    </lineage>
</organism>
<dbReference type="FunFam" id="1.10.10.10:FF:000001">
    <property type="entry name" value="LysR family transcriptional regulator"/>
    <property type="match status" value="1"/>
</dbReference>
<comment type="caution">
    <text evidence="6">The sequence shown here is derived from an EMBL/GenBank/DDBJ whole genome shotgun (WGS) entry which is preliminary data.</text>
</comment>
<dbReference type="PANTHER" id="PTHR30126:SF40">
    <property type="entry name" value="HTH-TYPE TRANSCRIPTIONAL REGULATOR GLTR"/>
    <property type="match status" value="1"/>
</dbReference>
<dbReference type="SUPFAM" id="SSF53850">
    <property type="entry name" value="Periplasmic binding protein-like II"/>
    <property type="match status" value="1"/>
</dbReference>
<evidence type="ECO:0000256" key="3">
    <source>
        <dbReference type="ARBA" id="ARBA00023125"/>
    </source>
</evidence>
<dbReference type="PRINTS" id="PR00039">
    <property type="entry name" value="HTHLYSR"/>
</dbReference>
<dbReference type="SUPFAM" id="SSF46785">
    <property type="entry name" value="Winged helix' DNA-binding domain"/>
    <property type="match status" value="1"/>
</dbReference>
<comment type="similarity">
    <text evidence="1">Belongs to the LysR transcriptional regulatory family.</text>
</comment>
<feature type="domain" description="HTH lysR-type" evidence="5">
    <location>
        <begin position="1"/>
        <end position="58"/>
    </location>
</feature>
<dbReference type="PANTHER" id="PTHR30126">
    <property type="entry name" value="HTH-TYPE TRANSCRIPTIONAL REGULATOR"/>
    <property type="match status" value="1"/>
</dbReference>
<dbReference type="Pfam" id="PF00126">
    <property type="entry name" value="HTH_1"/>
    <property type="match status" value="1"/>
</dbReference>
<dbReference type="CDD" id="cd05466">
    <property type="entry name" value="PBP2_LTTR_substrate"/>
    <property type="match status" value="1"/>
</dbReference>
<dbReference type="InterPro" id="IPR036388">
    <property type="entry name" value="WH-like_DNA-bd_sf"/>
</dbReference>
<keyword evidence="4" id="KW-0804">Transcription</keyword>
<keyword evidence="3" id="KW-0238">DNA-binding</keyword>
<dbReference type="Proteomes" id="UP000265816">
    <property type="component" value="Unassembled WGS sequence"/>
</dbReference>
<dbReference type="Gene3D" id="1.10.10.10">
    <property type="entry name" value="Winged helix-like DNA-binding domain superfamily/Winged helix DNA-binding domain"/>
    <property type="match status" value="1"/>
</dbReference>
<reference evidence="6 7" key="1">
    <citation type="submission" date="2018-08" db="EMBL/GenBank/DDBJ databases">
        <title>Bacillus jemisoniae sp. nov., Bacillus chryseoplanitiae sp. nov., Bacillus resnikiae sp. nov., and Bacillus frankliniae sp. nov., isolated from Viking spacecraft and associated surfaces.</title>
        <authorList>
            <person name="Seuylemezian A."/>
            <person name="Vaishampayan P."/>
        </authorList>
    </citation>
    <scope>NUCLEOTIDE SEQUENCE [LARGE SCALE GENOMIC DNA]</scope>
    <source>
        <strain evidence="6 7">JJ-247</strain>
    </source>
</reference>
<gene>
    <name evidence="6" type="ORF">D1970_15475</name>
</gene>
<dbReference type="Pfam" id="PF03466">
    <property type="entry name" value="LysR_substrate"/>
    <property type="match status" value="1"/>
</dbReference>
<dbReference type="GO" id="GO:0003700">
    <property type="term" value="F:DNA-binding transcription factor activity"/>
    <property type="evidence" value="ECO:0007669"/>
    <property type="project" value="InterPro"/>
</dbReference>
<evidence type="ECO:0000313" key="7">
    <source>
        <dbReference type="Proteomes" id="UP000265816"/>
    </source>
</evidence>
<evidence type="ECO:0000256" key="4">
    <source>
        <dbReference type="ARBA" id="ARBA00023163"/>
    </source>
</evidence>
<accession>A0A398B1D4</accession>
<evidence type="ECO:0000259" key="5">
    <source>
        <dbReference type="PROSITE" id="PS50931"/>
    </source>
</evidence>
<evidence type="ECO:0000256" key="2">
    <source>
        <dbReference type="ARBA" id="ARBA00023015"/>
    </source>
</evidence>
<protein>
    <submittedName>
        <fullName evidence="6">LysR family transcriptional regulator</fullName>
    </submittedName>
</protein>